<evidence type="ECO:0000313" key="2">
    <source>
        <dbReference type="Proteomes" id="UP000249723"/>
    </source>
</evidence>
<dbReference type="Proteomes" id="UP000249723">
    <property type="component" value="Unassembled WGS sequence"/>
</dbReference>
<name>A0A2X0NJS7_9BASI</name>
<keyword evidence="2" id="KW-1185">Reference proteome</keyword>
<protein>
    <submittedName>
        <fullName evidence="1">BZ3500_MvSof-1268-A1-R1_Chr10-1g02627 protein</fullName>
    </submittedName>
</protein>
<dbReference type="EMBL" id="FMWP01000116">
    <property type="protein sequence ID" value="SDA01399.1"/>
    <property type="molecule type" value="Genomic_DNA"/>
</dbReference>
<evidence type="ECO:0000313" key="1">
    <source>
        <dbReference type="EMBL" id="SDA01399.1"/>
    </source>
</evidence>
<organism evidence="1 2">
    <name type="scientific">Microbotryum saponariae</name>
    <dbReference type="NCBI Taxonomy" id="289078"/>
    <lineage>
        <taxon>Eukaryota</taxon>
        <taxon>Fungi</taxon>
        <taxon>Dikarya</taxon>
        <taxon>Basidiomycota</taxon>
        <taxon>Pucciniomycotina</taxon>
        <taxon>Microbotryomycetes</taxon>
        <taxon>Microbotryales</taxon>
        <taxon>Microbotryaceae</taxon>
        <taxon>Microbotryum</taxon>
    </lineage>
</organism>
<accession>A0A2X0NJS7</accession>
<sequence length="76" mass="9027">MPPHLTYPRQGVQSMFAHRTAWRELGLRSTRNMHDEYRQGIKNVAQTSVRQEVAHRRISVNPRWIARYGNDRQVTL</sequence>
<proteinExistence type="predicted"/>
<dbReference type="AlphaFoldDB" id="A0A2X0NJS7"/>
<gene>
    <name evidence="1" type="ORF">BZ3500_MVSOF-1268-A1-R1_CHR10-1G02627</name>
</gene>
<reference evidence="2" key="1">
    <citation type="submission" date="2016-10" db="EMBL/GenBank/DDBJ databases">
        <authorList>
            <person name="Jeantristanb JTB J.-T."/>
            <person name="Ricardo R."/>
        </authorList>
    </citation>
    <scope>NUCLEOTIDE SEQUENCE [LARGE SCALE GENOMIC DNA]</scope>
</reference>